<dbReference type="Gene3D" id="3.40.630.30">
    <property type="match status" value="1"/>
</dbReference>
<dbReference type="STRING" id="926561.GCA_000379025_00576"/>
<proteinExistence type="predicted"/>
<dbReference type="PROSITE" id="PS51186">
    <property type="entry name" value="GNAT"/>
    <property type="match status" value="1"/>
</dbReference>
<organism evidence="4 5">
    <name type="scientific">Orenia marismortui</name>
    <dbReference type="NCBI Taxonomy" id="46469"/>
    <lineage>
        <taxon>Bacteria</taxon>
        <taxon>Bacillati</taxon>
        <taxon>Bacillota</taxon>
        <taxon>Clostridia</taxon>
        <taxon>Halanaerobiales</taxon>
        <taxon>Halobacteroidaceae</taxon>
        <taxon>Orenia</taxon>
    </lineage>
</organism>
<evidence type="ECO:0000313" key="5">
    <source>
        <dbReference type="Proteomes" id="UP000295832"/>
    </source>
</evidence>
<evidence type="ECO:0000259" key="3">
    <source>
        <dbReference type="PROSITE" id="PS51186"/>
    </source>
</evidence>
<accession>A0A4R8GXT8</accession>
<dbReference type="EMBL" id="SOEG01000016">
    <property type="protein sequence ID" value="TDX51059.1"/>
    <property type="molecule type" value="Genomic_DNA"/>
</dbReference>
<dbReference type="CDD" id="cd04301">
    <property type="entry name" value="NAT_SF"/>
    <property type="match status" value="1"/>
</dbReference>
<protein>
    <submittedName>
        <fullName evidence="4">Ribosomal-protein-alanine N-acetyltransferase</fullName>
    </submittedName>
</protein>
<gene>
    <name evidence="4" type="ORF">C7959_11637</name>
</gene>
<keyword evidence="5" id="KW-1185">Reference proteome</keyword>
<dbReference type="PANTHER" id="PTHR42919">
    <property type="entry name" value="N-ALPHA-ACETYLTRANSFERASE"/>
    <property type="match status" value="1"/>
</dbReference>
<dbReference type="PANTHER" id="PTHR42919:SF8">
    <property type="entry name" value="N-ALPHA-ACETYLTRANSFERASE 50"/>
    <property type="match status" value="1"/>
</dbReference>
<comment type="caution">
    <text evidence="4">The sequence shown here is derived from an EMBL/GenBank/DDBJ whole genome shotgun (WGS) entry which is preliminary data.</text>
</comment>
<dbReference type="InterPro" id="IPR051556">
    <property type="entry name" value="N-term/lysine_N-AcTrnsfr"/>
</dbReference>
<dbReference type="RefSeq" id="WP_134117103.1">
    <property type="nucleotide sequence ID" value="NZ_SOEG01000016.1"/>
</dbReference>
<keyword evidence="2" id="KW-0012">Acyltransferase</keyword>
<dbReference type="GO" id="GO:0016747">
    <property type="term" value="F:acyltransferase activity, transferring groups other than amino-acyl groups"/>
    <property type="evidence" value="ECO:0007669"/>
    <property type="project" value="InterPro"/>
</dbReference>
<dbReference type="Pfam" id="PF00583">
    <property type="entry name" value="Acetyltransf_1"/>
    <property type="match status" value="1"/>
</dbReference>
<name>A0A4R8GXT8_9FIRM</name>
<dbReference type="InterPro" id="IPR000182">
    <property type="entry name" value="GNAT_dom"/>
</dbReference>
<sequence>MGISIKELTANNSSVINKLIAIESEAFGEGGLNYWGIVPMIYHGAVYVIFMDKEPVGLVEYMRDIRQSTTAYLYGLAIEKEYRKQGLATKLLEYSLAKISKQGIQKVELTVDPNNESAIYLYQNKFGFKEVEYRKNEYGIGEDRLIMELEF</sequence>
<dbReference type="InterPro" id="IPR016181">
    <property type="entry name" value="Acyl_CoA_acyltransferase"/>
</dbReference>
<evidence type="ECO:0000256" key="2">
    <source>
        <dbReference type="ARBA" id="ARBA00023315"/>
    </source>
</evidence>
<evidence type="ECO:0000256" key="1">
    <source>
        <dbReference type="ARBA" id="ARBA00022679"/>
    </source>
</evidence>
<keyword evidence="1 4" id="KW-0808">Transferase</keyword>
<dbReference type="Proteomes" id="UP000295832">
    <property type="component" value="Unassembled WGS sequence"/>
</dbReference>
<feature type="domain" description="N-acetyltransferase" evidence="3">
    <location>
        <begin position="3"/>
        <end position="151"/>
    </location>
</feature>
<dbReference type="SUPFAM" id="SSF55729">
    <property type="entry name" value="Acyl-CoA N-acyltransferases (Nat)"/>
    <property type="match status" value="1"/>
</dbReference>
<reference evidence="4 5" key="1">
    <citation type="submission" date="2019-03" db="EMBL/GenBank/DDBJ databases">
        <title>Subsurface microbial communities from deep shales in Ohio and West Virginia, USA.</title>
        <authorList>
            <person name="Wrighton K."/>
        </authorList>
    </citation>
    <scope>NUCLEOTIDE SEQUENCE [LARGE SCALE GENOMIC DNA]</scope>
    <source>
        <strain evidence="4 5">MSL 6dP</strain>
    </source>
</reference>
<dbReference type="AlphaFoldDB" id="A0A4R8GXT8"/>
<evidence type="ECO:0000313" key="4">
    <source>
        <dbReference type="EMBL" id="TDX51059.1"/>
    </source>
</evidence>